<evidence type="ECO:0000313" key="3">
    <source>
        <dbReference type="Proteomes" id="UP001515943"/>
    </source>
</evidence>
<dbReference type="SUPFAM" id="SSF51445">
    <property type="entry name" value="(Trans)glycosidases"/>
    <property type="match status" value="1"/>
</dbReference>
<keyword evidence="3" id="KW-1185">Reference proteome</keyword>
<dbReference type="Gene3D" id="3.20.20.80">
    <property type="entry name" value="Glycosidases"/>
    <property type="match status" value="1"/>
</dbReference>
<dbReference type="InterPro" id="IPR051923">
    <property type="entry name" value="Glycosyl_Hydrolase_39"/>
</dbReference>
<dbReference type="Pfam" id="PF13560">
    <property type="entry name" value="HTH_31"/>
    <property type="match status" value="1"/>
</dbReference>
<dbReference type="SMART" id="SM00530">
    <property type="entry name" value="HTH_XRE"/>
    <property type="match status" value="1"/>
</dbReference>
<dbReference type="InterPro" id="IPR010982">
    <property type="entry name" value="Lambda_DNA-bd_dom_sf"/>
</dbReference>
<gene>
    <name evidence="2" type="ORF">FXN61_15560</name>
</gene>
<sequence>MFFDVGGATLTEGHTVADLLTELKQRRGCSYEQISRRTHLSRSTVHRYFTGQSVPGSFGVVERMALACGADKADLAALHRLWQPDQEEPPRLPEPRPGRGRKMTVAGIAVVVAVAVGVAFSLTSDEPVRTNGTEIASMMWSAQPRRIPPEYFGTTINSTTGKMPTFPIGSVRLWDSGTLWHNIQPSRDRHDWSTLERLVSGAERNGRAVLFTFGGTPDWASPAGPVTVYGDGSRAAPPDDLRDWDRFVRALASRYRGRIHAYELWDMANHPAFYSGPLETMVEMVRRAAAAIREIDPGAVVVCPSMGELWDPAARRTMERFGELGGYGPCDAAAVKLYQQKSADPPEKVTELDIELERSFHRIQIGEKPLWSTGPNLDIPLQKQLDPELSADYAVRFYLAGLHMQFARMYFYSWGASKVPVVLQAEEGPPTKAATFVEELQRWIGGARVHSCGHGQFAGLADNVWQCRFDRDGAEFQLWWTHEGTATITAPEHTSSVEHLDRTSRHIRGGDTLEITGRPVLLRFT</sequence>
<protein>
    <submittedName>
        <fullName evidence="2">Helix-turn-helix domain-containing protein</fullName>
    </submittedName>
</protein>
<proteinExistence type="predicted"/>
<reference evidence="2 3" key="1">
    <citation type="submission" date="2019-08" db="EMBL/GenBank/DDBJ databases">
        <title>Lentzea from Indian Himalayas.</title>
        <authorList>
            <person name="Mandal S."/>
            <person name="Mallick Gupta A."/>
            <person name="Maiti P.K."/>
            <person name="Sarkar J."/>
            <person name="Mandal S."/>
        </authorList>
    </citation>
    <scope>NUCLEOTIDE SEQUENCE [LARGE SCALE GENOMIC DNA]</scope>
    <source>
        <strain evidence="2 3">PSKA42</strain>
    </source>
</reference>
<dbReference type="SUPFAM" id="SSF47413">
    <property type="entry name" value="lambda repressor-like DNA-binding domains"/>
    <property type="match status" value="1"/>
</dbReference>
<dbReference type="InterPro" id="IPR017853">
    <property type="entry name" value="GH"/>
</dbReference>
<dbReference type="PROSITE" id="PS50943">
    <property type="entry name" value="HTH_CROC1"/>
    <property type="match status" value="1"/>
</dbReference>
<dbReference type="Proteomes" id="UP001515943">
    <property type="component" value="Unassembled WGS sequence"/>
</dbReference>
<evidence type="ECO:0000313" key="2">
    <source>
        <dbReference type="EMBL" id="NKE58160.1"/>
    </source>
</evidence>
<dbReference type="PANTHER" id="PTHR12631">
    <property type="entry name" value="ALPHA-L-IDURONIDASE"/>
    <property type="match status" value="1"/>
</dbReference>
<dbReference type="EMBL" id="VSRL01000047">
    <property type="protein sequence ID" value="NKE58160.1"/>
    <property type="molecule type" value="Genomic_DNA"/>
</dbReference>
<accession>A0ABX1FHA7</accession>
<comment type="caution">
    <text evidence="2">The sequence shown here is derived from an EMBL/GenBank/DDBJ whole genome shotgun (WGS) entry which is preliminary data.</text>
</comment>
<feature type="domain" description="HTH cro/C1-type" evidence="1">
    <location>
        <begin position="20"/>
        <end position="75"/>
    </location>
</feature>
<dbReference type="PANTHER" id="PTHR12631:SF10">
    <property type="entry name" value="BETA-XYLOSIDASE-LIKE PROTEIN-RELATED"/>
    <property type="match status" value="1"/>
</dbReference>
<evidence type="ECO:0000259" key="1">
    <source>
        <dbReference type="PROSITE" id="PS50943"/>
    </source>
</evidence>
<name>A0ABX1FHA7_9PSEU</name>
<dbReference type="InterPro" id="IPR001387">
    <property type="entry name" value="Cro/C1-type_HTH"/>
</dbReference>
<organism evidence="2 3">
    <name type="scientific">Lentzea indica</name>
    <dbReference type="NCBI Taxonomy" id="2604800"/>
    <lineage>
        <taxon>Bacteria</taxon>
        <taxon>Bacillati</taxon>
        <taxon>Actinomycetota</taxon>
        <taxon>Actinomycetes</taxon>
        <taxon>Pseudonocardiales</taxon>
        <taxon>Pseudonocardiaceae</taxon>
        <taxon>Lentzea</taxon>
    </lineage>
</organism>